<organism evidence="4 5">
    <name type="scientific">Marchantia polymorpha subsp. ruderalis</name>
    <dbReference type="NCBI Taxonomy" id="1480154"/>
    <lineage>
        <taxon>Eukaryota</taxon>
        <taxon>Viridiplantae</taxon>
        <taxon>Streptophyta</taxon>
        <taxon>Embryophyta</taxon>
        <taxon>Marchantiophyta</taxon>
        <taxon>Marchantiopsida</taxon>
        <taxon>Marchantiidae</taxon>
        <taxon>Marchantiales</taxon>
        <taxon>Marchantiaceae</taxon>
        <taxon>Marchantia</taxon>
    </lineage>
</organism>
<dbReference type="PANTHER" id="PTHR13489:SF0">
    <property type="entry name" value="MINI-CHROMOSOME MAINTENANCE COMPLEX-BINDING PROTEIN"/>
    <property type="match status" value="1"/>
</dbReference>
<feature type="compositionally biased region" description="Low complexity" evidence="3">
    <location>
        <begin position="177"/>
        <end position="189"/>
    </location>
</feature>
<dbReference type="Pfam" id="PF09739">
    <property type="entry name" value="MCM_bind"/>
    <property type="match status" value="1"/>
</dbReference>
<name>A0A176VYF3_MARPO</name>
<dbReference type="AlphaFoldDB" id="A0A176VYF3"/>
<feature type="region of interest" description="Disordered" evidence="3">
    <location>
        <begin position="151"/>
        <end position="209"/>
    </location>
</feature>
<evidence type="ECO:0000256" key="1">
    <source>
        <dbReference type="ARBA" id="ARBA00004123"/>
    </source>
</evidence>
<dbReference type="InterPro" id="IPR019140">
    <property type="entry name" value="MCM_complex-bd"/>
</dbReference>
<evidence type="ECO:0008006" key="6">
    <source>
        <dbReference type="Google" id="ProtNLM"/>
    </source>
</evidence>
<keyword evidence="5" id="KW-1185">Reference proteome</keyword>
<keyword evidence="2" id="KW-0539">Nucleus</keyword>
<accession>A0A176VYF3</accession>
<dbReference type="GO" id="GO:0006261">
    <property type="term" value="P:DNA-templated DNA replication"/>
    <property type="evidence" value="ECO:0007669"/>
    <property type="project" value="TreeGrafter"/>
</dbReference>
<evidence type="ECO:0000313" key="4">
    <source>
        <dbReference type="EMBL" id="OAE25423.1"/>
    </source>
</evidence>
<evidence type="ECO:0000256" key="2">
    <source>
        <dbReference type="ARBA" id="ARBA00023242"/>
    </source>
</evidence>
<feature type="compositionally biased region" description="Low complexity" evidence="3">
    <location>
        <begin position="154"/>
        <end position="166"/>
    </location>
</feature>
<evidence type="ECO:0000256" key="3">
    <source>
        <dbReference type="SAM" id="MobiDB-lite"/>
    </source>
</evidence>
<comment type="subcellular location">
    <subcellularLocation>
        <location evidence="1">Nucleus</location>
    </subcellularLocation>
</comment>
<reference evidence="4" key="1">
    <citation type="submission" date="2016-03" db="EMBL/GenBank/DDBJ databases">
        <title>Mechanisms controlling the formation of the plant cell surface in tip-growing cells are functionally conserved among land plants.</title>
        <authorList>
            <person name="Honkanen S."/>
            <person name="Jones V.A."/>
            <person name="Morieri G."/>
            <person name="Champion C."/>
            <person name="Hetherington A.J."/>
            <person name="Kelly S."/>
            <person name="Saint-Marcoux D."/>
            <person name="Proust H."/>
            <person name="Prescott H."/>
            <person name="Dolan L."/>
        </authorList>
    </citation>
    <scope>NUCLEOTIDE SEQUENCE [LARGE SCALE GENOMIC DNA]</scope>
    <source>
        <tissue evidence="4">Whole gametophyte</tissue>
    </source>
</reference>
<evidence type="ECO:0000313" key="5">
    <source>
        <dbReference type="Proteomes" id="UP000077202"/>
    </source>
</evidence>
<gene>
    <name evidence="4" type="ORF">AXG93_2818s1000</name>
</gene>
<feature type="compositionally biased region" description="Basic and acidic residues" evidence="3">
    <location>
        <begin position="194"/>
        <end position="209"/>
    </location>
</feature>
<dbReference type="PANTHER" id="PTHR13489">
    <property type="entry name" value="MINI-CHROMOSOME MAINTENANCE COMPLEX-BINDING PROTEIN"/>
    <property type="match status" value="1"/>
</dbReference>
<dbReference type="Proteomes" id="UP000077202">
    <property type="component" value="Unassembled WGS sequence"/>
</dbReference>
<dbReference type="GO" id="GO:0003682">
    <property type="term" value="F:chromatin binding"/>
    <property type="evidence" value="ECO:0007669"/>
    <property type="project" value="TreeGrafter"/>
</dbReference>
<sequence length="873" mass="97110">MGKEISLDCLRDPLGAVETLFNGASSKVSRVSELARWDWGVKDFFEKFLQQDGVYSQVPEINSTPLSAIPSNTLVRFRGMVQDMLENEFFIGCYKNGESIRTTKYTDSVSPDFCTPGRDSVELWERRILYCVPVPGENHWVKDAFACTKWDHPSTQSRRSSSLTSQAEKRQRDEGDSSSSPDVEMDSSSIVESSDVKRRREECTTSWSDDRTSGLNMNFPLGETSFGPIPLRPCIVKVYDNADSDIMLNDVIEFIGIFTFDPELSANSFSNSEADSDPFMEADLCSRLPQSQVPRIHCVTSRKLTPNNMISIIPELRQKQAQIIANPGAVMTLRETILSGLANLLKGDSLAAEYLLLHLLSQIHKRVDTIVLGTLPLNIVIKASPENSTLPSQIAEAVGALLPCSHFLPLSCEHLNKGPWAPRKDYDQNRLATGVLQLAAGTHLTLDLTSMTEGKLNTTGVENLSTLRKMMQFQTVNYDFKFHPIEIATDISVLVTSNSVAGARNFLPTDICVVLVPSADSSAIIEDESLANLRLYLSAARNLEYNQDTSLNPVLENDLVECMQKQRSIDVETFHRWLTLSRLLTLSHGESQLKIEHWKKSKLCITGLEWCGSLEAKFDSSMDKGLLVWLMAYVQYPLLDDKGLTLLRRRHTEPDENQEVNVSLLELLGLERCLSVDTYHEVQLAAGGLSPPPAVFACLPAGHRGEDEGYLYVAVLSNWWLLDCASHNRHSATTSGALIILHTQQPSCVLDSLDYDVSARECALVEIYAYSVAEDVMRKISLVRFFDYRFRLMQRIVDAQKTGVTGAFRWEGIELRKTPFSASAELIYRGKGGAGALGANERGQKVDSLPFSDGRAVIAATDFEAMCIELAIV</sequence>
<protein>
    <recommendedName>
        <fullName evidence="6">Mini-chromosome maintenance complex-binding protein</fullName>
    </recommendedName>
</protein>
<proteinExistence type="predicted"/>
<comment type="caution">
    <text evidence="4">The sequence shown here is derived from an EMBL/GenBank/DDBJ whole genome shotgun (WGS) entry which is preliminary data.</text>
</comment>
<dbReference type="EMBL" id="LVLJ01002338">
    <property type="protein sequence ID" value="OAE25423.1"/>
    <property type="molecule type" value="Genomic_DNA"/>
</dbReference>
<dbReference type="GO" id="GO:0005634">
    <property type="term" value="C:nucleus"/>
    <property type="evidence" value="ECO:0007669"/>
    <property type="project" value="UniProtKB-SubCell"/>
</dbReference>